<feature type="transmembrane region" description="Helical" evidence="6">
    <location>
        <begin position="132"/>
        <end position="154"/>
    </location>
</feature>
<protein>
    <submittedName>
        <fullName evidence="7">Translocator protein</fullName>
    </submittedName>
</protein>
<evidence type="ECO:0000256" key="4">
    <source>
        <dbReference type="ARBA" id="ARBA00022989"/>
    </source>
</evidence>
<reference evidence="7 8" key="1">
    <citation type="journal article" date="2017" name="Nat. Ecol. Evol.">
        <title>Scallop genome provides insights into evolution of bilaterian karyotype and development.</title>
        <authorList>
            <person name="Wang S."/>
            <person name="Zhang J."/>
            <person name="Jiao W."/>
            <person name="Li J."/>
            <person name="Xun X."/>
            <person name="Sun Y."/>
            <person name="Guo X."/>
            <person name="Huan P."/>
            <person name="Dong B."/>
            <person name="Zhang L."/>
            <person name="Hu X."/>
            <person name="Sun X."/>
            <person name="Wang J."/>
            <person name="Zhao C."/>
            <person name="Wang Y."/>
            <person name="Wang D."/>
            <person name="Huang X."/>
            <person name="Wang R."/>
            <person name="Lv J."/>
            <person name="Li Y."/>
            <person name="Zhang Z."/>
            <person name="Liu B."/>
            <person name="Lu W."/>
            <person name="Hui Y."/>
            <person name="Liang J."/>
            <person name="Zhou Z."/>
            <person name="Hou R."/>
            <person name="Li X."/>
            <person name="Liu Y."/>
            <person name="Li H."/>
            <person name="Ning X."/>
            <person name="Lin Y."/>
            <person name="Zhao L."/>
            <person name="Xing Q."/>
            <person name="Dou J."/>
            <person name="Li Y."/>
            <person name="Mao J."/>
            <person name="Guo H."/>
            <person name="Dou H."/>
            <person name="Li T."/>
            <person name="Mu C."/>
            <person name="Jiang W."/>
            <person name="Fu Q."/>
            <person name="Fu X."/>
            <person name="Miao Y."/>
            <person name="Liu J."/>
            <person name="Yu Q."/>
            <person name="Li R."/>
            <person name="Liao H."/>
            <person name="Li X."/>
            <person name="Kong Y."/>
            <person name="Jiang Z."/>
            <person name="Chourrout D."/>
            <person name="Li R."/>
            <person name="Bao Z."/>
        </authorList>
    </citation>
    <scope>NUCLEOTIDE SEQUENCE [LARGE SCALE GENOMIC DNA]</scope>
    <source>
        <strain evidence="7 8">PY_sf001</strain>
    </source>
</reference>
<proteinExistence type="inferred from homology"/>
<evidence type="ECO:0000256" key="1">
    <source>
        <dbReference type="ARBA" id="ARBA00004141"/>
    </source>
</evidence>
<keyword evidence="8" id="KW-1185">Reference proteome</keyword>
<organism evidence="7 8">
    <name type="scientific">Mizuhopecten yessoensis</name>
    <name type="common">Japanese scallop</name>
    <name type="synonym">Patinopecten yessoensis</name>
    <dbReference type="NCBI Taxonomy" id="6573"/>
    <lineage>
        <taxon>Eukaryota</taxon>
        <taxon>Metazoa</taxon>
        <taxon>Spiralia</taxon>
        <taxon>Lophotrochozoa</taxon>
        <taxon>Mollusca</taxon>
        <taxon>Bivalvia</taxon>
        <taxon>Autobranchia</taxon>
        <taxon>Pteriomorphia</taxon>
        <taxon>Pectinida</taxon>
        <taxon>Pectinoidea</taxon>
        <taxon>Pectinidae</taxon>
        <taxon>Mizuhopecten</taxon>
    </lineage>
</organism>
<evidence type="ECO:0000256" key="6">
    <source>
        <dbReference type="SAM" id="Phobius"/>
    </source>
</evidence>
<keyword evidence="3 6" id="KW-0812">Transmembrane</keyword>
<dbReference type="InterPro" id="IPR038330">
    <property type="entry name" value="TspO/MBR-related_sf"/>
</dbReference>
<evidence type="ECO:0000313" key="7">
    <source>
        <dbReference type="EMBL" id="OWF40750.1"/>
    </source>
</evidence>
<keyword evidence="5 6" id="KW-0472">Membrane</keyword>
<accession>A0A210PW84</accession>
<comment type="subcellular location">
    <subcellularLocation>
        <location evidence="1">Membrane</location>
        <topology evidence="1">Multi-pass membrane protein</topology>
    </subcellularLocation>
</comment>
<dbReference type="Gene3D" id="1.20.1260.100">
    <property type="entry name" value="TspO/MBR protein"/>
    <property type="match status" value="1"/>
</dbReference>
<dbReference type="AlphaFoldDB" id="A0A210PW84"/>
<dbReference type="STRING" id="6573.A0A210PW84"/>
<comment type="similarity">
    <text evidence="2">Belongs to the TspO/BZRP family.</text>
</comment>
<dbReference type="PANTHER" id="PTHR10057:SF0">
    <property type="entry name" value="TRANSLOCATOR PROTEIN"/>
    <property type="match status" value="1"/>
</dbReference>
<dbReference type="EMBL" id="NEDP02005451">
    <property type="protein sequence ID" value="OWF40750.1"/>
    <property type="molecule type" value="Genomic_DNA"/>
</dbReference>
<feature type="transmembrane region" description="Helical" evidence="6">
    <location>
        <begin position="6"/>
        <end position="25"/>
    </location>
</feature>
<gene>
    <name evidence="7" type="ORF">KP79_PYT06941</name>
</gene>
<dbReference type="FunFam" id="1.20.1260.100:FF:000001">
    <property type="entry name" value="translocator protein 2"/>
    <property type="match status" value="1"/>
</dbReference>
<dbReference type="GO" id="GO:0005741">
    <property type="term" value="C:mitochondrial outer membrane"/>
    <property type="evidence" value="ECO:0007669"/>
    <property type="project" value="TreeGrafter"/>
</dbReference>
<dbReference type="GO" id="GO:0033013">
    <property type="term" value="P:tetrapyrrole metabolic process"/>
    <property type="evidence" value="ECO:0007669"/>
    <property type="project" value="UniProtKB-ARBA"/>
</dbReference>
<dbReference type="Pfam" id="PF03073">
    <property type="entry name" value="TspO_MBR"/>
    <property type="match status" value="1"/>
</dbReference>
<evidence type="ECO:0000313" key="8">
    <source>
        <dbReference type="Proteomes" id="UP000242188"/>
    </source>
</evidence>
<feature type="transmembrane region" description="Helical" evidence="6">
    <location>
        <begin position="106"/>
        <end position="126"/>
    </location>
</feature>
<dbReference type="Proteomes" id="UP000242188">
    <property type="component" value="Unassembled WGS sequence"/>
</dbReference>
<dbReference type="PANTHER" id="PTHR10057">
    <property type="entry name" value="PERIPHERAL-TYPE BENZODIAZEPINE RECEPTOR"/>
    <property type="match status" value="1"/>
</dbReference>
<evidence type="ECO:0000256" key="3">
    <source>
        <dbReference type="ARBA" id="ARBA00022692"/>
    </source>
</evidence>
<name>A0A210PW84_MIZYE</name>
<keyword evidence="4 6" id="KW-1133">Transmembrane helix</keyword>
<comment type="caution">
    <text evidence="7">The sequence shown here is derived from an EMBL/GenBank/DDBJ whole genome shotgun (WGS) entry which is preliminary data.</text>
</comment>
<feature type="transmembrane region" description="Helical" evidence="6">
    <location>
        <begin position="73"/>
        <end position="94"/>
    </location>
</feature>
<dbReference type="PIRSF" id="PIRSF005859">
    <property type="entry name" value="PBR"/>
    <property type="match status" value="1"/>
</dbReference>
<dbReference type="OrthoDB" id="8841220at2759"/>
<dbReference type="CDD" id="cd15904">
    <property type="entry name" value="TSPO_MBR"/>
    <property type="match status" value="1"/>
</dbReference>
<evidence type="ECO:0000256" key="2">
    <source>
        <dbReference type="ARBA" id="ARBA00007524"/>
    </source>
</evidence>
<sequence length="162" mass="18062">MSDYVRIAGAVLLPHVGGILGGFVTKNNIPTWFEHLKFPTWRPPNWVFGPMWTTLYTGMGAASYLVWRDGGGFAGDAAMPLALYGTQLALNWAWTPLFFGCHKLGLALVEMGFLWGGIAATTYAFFPINRTASYLMLPYLAWVTFAASLNFSLWKLNKDRKD</sequence>
<dbReference type="InterPro" id="IPR004307">
    <property type="entry name" value="TspO_MBR"/>
</dbReference>
<evidence type="ECO:0000256" key="5">
    <source>
        <dbReference type="ARBA" id="ARBA00023136"/>
    </source>
</evidence>
<feature type="transmembrane region" description="Helical" evidence="6">
    <location>
        <begin position="46"/>
        <end position="67"/>
    </location>
</feature>